<evidence type="ECO:0000313" key="2">
    <source>
        <dbReference type="EMBL" id="GAE36189.1"/>
    </source>
</evidence>
<comment type="caution">
    <text evidence="2">The sequence shown here is derived from an EMBL/GenBank/DDBJ whole genome shotgun (WGS) entry which is preliminary data.</text>
</comment>
<dbReference type="eggNOG" id="ENOG5030DGG">
    <property type="taxonomic scope" value="Bacteria"/>
</dbReference>
<keyword evidence="1" id="KW-1133">Transmembrane helix</keyword>
<dbReference type="Proteomes" id="UP000018896">
    <property type="component" value="Unassembled WGS sequence"/>
</dbReference>
<name>W4QXY1_HALA3</name>
<proteinExistence type="predicted"/>
<keyword evidence="1" id="KW-0472">Membrane</keyword>
<keyword evidence="3" id="KW-1185">Reference proteome</keyword>
<protein>
    <recommendedName>
        <fullName evidence="4">MarR family transcriptional regulator</fullName>
    </recommendedName>
</protein>
<keyword evidence="1" id="KW-0812">Transmembrane</keyword>
<sequence>MDVILYDLFLVLFGIILGVIVSEPLKKLFTGKYKEEERQKKRVKLLLYVRENQTETLTTEKLANAVFGGKLDISLVNKLLKEIEEIGLIKGIPPKSEDVTKKKWVYVKKY</sequence>
<evidence type="ECO:0000256" key="1">
    <source>
        <dbReference type="SAM" id="Phobius"/>
    </source>
</evidence>
<accession>W4QXY1</accession>
<evidence type="ECO:0000313" key="3">
    <source>
        <dbReference type="Proteomes" id="UP000018896"/>
    </source>
</evidence>
<reference evidence="2 3" key="1">
    <citation type="journal article" date="2014" name="Genome Announc.">
        <title>Draft Genome Sequences of Three Alkaliphilic Bacillus Strains, Bacillus wakoensis JCM 9140T, Bacillus akibai JCM 9157T, and Bacillus hemicellulosilyticus JCM 9152T.</title>
        <authorList>
            <person name="Yuki M."/>
            <person name="Oshima K."/>
            <person name="Suda W."/>
            <person name="Oshida Y."/>
            <person name="Kitamura K."/>
            <person name="Iida T."/>
            <person name="Hattori M."/>
            <person name="Ohkuma M."/>
        </authorList>
    </citation>
    <scope>NUCLEOTIDE SEQUENCE [LARGE SCALE GENOMIC DNA]</scope>
    <source>
        <strain evidence="2 3">JCM 9157</strain>
    </source>
</reference>
<gene>
    <name evidence="2" type="ORF">JCM9157_3345</name>
</gene>
<dbReference type="OrthoDB" id="2885525at2"/>
<evidence type="ECO:0008006" key="4">
    <source>
        <dbReference type="Google" id="ProtNLM"/>
    </source>
</evidence>
<dbReference type="AlphaFoldDB" id="W4QXY1"/>
<organism evidence="2 3">
    <name type="scientific">Halalkalibacter akibai (strain ATCC 43226 / DSM 21942 / CIP 109018 / JCM 9157 / 1139)</name>
    <name type="common">Bacillus akibai</name>
    <dbReference type="NCBI Taxonomy" id="1236973"/>
    <lineage>
        <taxon>Bacteria</taxon>
        <taxon>Bacillati</taxon>
        <taxon>Bacillota</taxon>
        <taxon>Bacilli</taxon>
        <taxon>Bacillales</taxon>
        <taxon>Bacillaceae</taxon>
        <taxon>Halalkalibacter</taxon>
    </lineage>
</organism>
<feature type="transmembrane region" description="Helical" evidence="1">
    <location>
        <begin position="6"/>
        <end position="25"/>
    </location>
</feature>
<dbReference type="EMBL" id="BAUV01000029">
    <property type="protein sequence ID" value="GAE36189.1"/>
    <property type="molecule type" value="Genomic_DNA"/>
</dbReference>